<comment type="caution">
    <text evidence="3">The sequence shown here is derived from an EMBL/GenBank/DDBJ whole genome shotgun (WGS) entry which is preliminary data.</text>
</comment>
<organism evidence="3 4">
    <name type="scientific">Cinchona calisaya</name>
    <dbReference type="NCBI Taxonomy" id="153742"/>
    <lineage>
        <taxon>Eukaryota</taxon>
        <taxon>Viridiplantae</taxon>
        <taxon>Streptophyta</taxon>
        <taxon>Embryophyta</taxon>
        <taxon>Tracheophyta</taxon>
        <taxon>Spermatophyta</taxon>
        <taxon>Magnoliopsida</taxon>
        <taxon>eudicotyledons</taxon>
        <taxon>Gunneridae</taxon>
        <taxon>Pentapetalae</taxon>
        <taxon>asterids</taxon>
        <taxon>lamiids</taxon>
        <taxon>Gentianales</taxon>
        <taxon>Rubiaceae</taxon>
        <taxon>Cinchonoideae</taxon>
        <taxon>Cinchoneae</taxon>
        <taxon>Cinchona</taxon>
    </lineage>
</organism>
<evidence type="ECO:0000256" key="2">
    <source>
        <dbReference type="ARBA" id="ARBA00023242"/>
    </source>
</evidence>
<accession>A0ABD3A1Z8</accession>
<keyword evidence="2" id="KW-0539">Nucleus</keyword>
<dbReference type="PANTHER" id="PTHR15074:SF0">
    <property type="entry name" value="METHYL-CPG-BINDING DOMAIN PROTEIN 4-LIKE PROTEIN"/>
    <property type="match status" value="1"/>
</dbReference>
<dbReference type="InterPro" id="IPR045138">
    <property type="entry name" value="MeCP2/MBD4"/>
</dbReference>
<protein>
    <submittedName>
        <fullName evidence="3">Uncharacterized protein</fullName>
    </submittedName>
</protein>
<dbReference type="AlphaFoldDB" id="A0ABD3A1Z8"/>
<evidence type="ECO:0000256" key="1">
    <source>
        <dbReference type="ARBA" id="ARBA00004123"/>
    </source>
</evidence>
<comment type="subcellular location">
    <subcellularLocation>
        <location evidence="1">Nucleus</location>
    </subcellularLocation>
</comment>
<evidence type="ECO:0000313" key="3">
    <source>
        <dbReference type="EMBL" id="KAL3524590.1"/>
    </source>
</evidence>
<dbReference type="Gene3D" id="1.10.340.30">
    <property type="entry name" value="Hypothetical protein, domain 2"/>
    <property type="match status" value="1"/>
</dbReference>
<keyword evidence="4" id="KW-1185">Reference proteome</keyword>
<dbReference type="EMBL" id="JBJUIK010000006">
    <property type="protein sequence ID" value="KAL3524590.1"/>
    <property type="molecule type" value="Genomic_DNA"/>
</dbReference>
<sequence>MSEIPLMATLAPFQPFTAVARLFPLMPRYTRLHSNYTSSGRKACRVATYLALVVMTASFRPLGPRIAAKLLPSFSFPSCATVKYKRVDVKGFKQVELKPTTLSSTYRKGLHLHGACGIPIVEDNVDRKDSNTSNKQPIHRKSIDVFGQRTSQYRGVTRYAADAFAIFCTGKWNRVRPTDHMLNKCWEFLRAGCMTWLEFQHKDMAPLYVLHLKGRSSSACCGPFAKSESIKKYDFLVDLDTWEVAARQEML</sequence>
<name>A0ABD3A1Z8_9GENT</name>
<evidence type="ECO:0000313" key="4">
    <source>
        <dbReference type="Proteomes" id="UP001630127"/>
    </source>
</evidence>
<proteinExistence type="predicted"/>
<dbReference type="Proteomes" id="UP001630127">
    <property type="component" value="Unassembled WGS sequence"/>
</dbReference>
<dbReference type="GO" id="GO:0003677">
    <property type="term" value="F:DNA binding"/>
    <property type="evidence" value="ECO:0007669"/>
    <property type="project" value="UniProtKB-ARBA"/>
</dbReference>
<dbReference type="PANTHER" id="PTHR15074">
    <property type="entry name" value="METHYL-CPG-BINDING PROTEIN"/>
    <property type="match status" value="1"/>
</dbReference>
<gene>
    <name evidence="3" type="ORF">ACH5RR_012962</name>
</gene>
<reference evidence="3 4" key="1">
    <citation type="submission" date="2024-11" db="EMBL/GenBank/DDBJ databases">
        <title>A near-complete genome assembly of Cinchona calisaya.</title>
        <authorList>
            <person name="Lian D.C."/>
            <person name="Zhao X.W."/>
            <person name="Wei L."/>
        </authorList>
    </citation>
    <scope>NUCLEOTIDE SEQUENCE [LARGE SCALE GENOMIC DNA]</scope>
    <source>
        <tissue evidence="3">Nenye</tissue>
    </source>
</reference>
<dbReference type="GO" id="GO:0005634">
    <property type="term" value="C:nucleus"/>
    <property type="evidence" value="ECO:0007669"/>
    <property type="project" value="UniProtKB-SubCell"/>
</dbReference>